<dbReference type="Proteomes" id="UP000807504">
    <property type="component" value="Unassembled WGS sequence"/>
</dbReference>
<protein>
    <submittedName>
        <fullName evidence="2">Uncharacterized protein</fullName>
    </submittedName>
</protein>
<dbReference type="AlphaFoldDB" id="A0A8T0G104"/>
<accession>A0A8T0G104</accession>
<evidence type="ECO:0000313" key="3">
    <source>
        <dbReference type="Proteomes" id="UP000807504"/>
    </source>
</evidence>
<gene>
    <name evidence="2" type="ORF">HNY73_002767</name>
</gene>
<feature type="compositionally biased region" description="Basic residues" evidence="1">
    <location>
        <begin position="48"/>
        <end position="57"/>
    </location>
</feature>
<reference evidence="2" key="1">
    <citation type="journal article" date="2020" name="bioRxiv">
        <title>Chromosome-level reference genome of the European wasp spider Argiope bruennichi: a resource for studies on range expansion and evolutionary adaptation.</title>
        <authorList>
            <person name="Sheffer M.M."/>
            <person name="Hoppe A."/>
            <person name="Krehenwinkel H."/>
            <person name="Uhl G."/>
            <person name="Kuss A.W."/>
            <person name="Jensen L."/>
            <person name="Jensen C."/>
            <person name="Gillespie R.G."/>
            <person name="Hoff K.J."/>
            <person name="Prost S."/>
        </authorList>
    </citation>
    <scope>NUCLEOTIDE SEQUENCE</scope>
</reference>
<name>A0A8T0G104_ARGBR</name>
<evidence type="ECO:0000256" key="1">
    <source>
        <dbReference type="SAM" id="MobiDB-lite"/>
    </source>
</evidence>
<organism evidence="2 3">
    <name type="scientific">Argiope bruennichi</name>
    <name type="common">Wasp spider</name>
    <name type="synonym">Aranea bruennichi</name>
    <dbReference type="NCBI Taxonomy" id="94029"/>
    <lineage>
        <taxon>Eukaryota</taxon>
        <taxon>Metazoa</taxon>
        <taxon>Ecdysozoa</taxon>
        <taxon>Arthropoda</taxon>
        <taxon>Chelicerata</taxon>
        <taxon>Arachnida</taxon>
        <taxon>Araneae</taxon>
        <taxon>Araneomorphae</taxon>
        <taxon>Entelegynae</taxon>
        <taxon>Araneoidea</taxon>
        <taxon>Araneidae</taxon>
        <taxon>Argiope</taxon>
    </lineage>
</organism>
<sequence length="104" mass="11948">MEVTPPEVSNISSSNSCANVNNTSQSELLEEIKALREEVTSLRCSRSASRRARNNSRKRTDFRFRQRSSSQSNGVCWYYRKYDSKAHKCIPPCFATTHYPYSTS</sequence>
<reference evidence="2" key="2">
    <citation type="submission" date="2020-06" db="EMBL/GenBank/DDBJ databases">
        <authorList>
            <person name="Sheffer M."/>
        </authorList>
    </citation>
    <scope>NUCLEOTIDE SEQUENCE</scope>
</reference>
<dbReference type="EMBL" id="JABXBU010000002">
    <property type="protein sequence ID" value="KAF8794843.1"/>
    <property type="molecule type" value="Genomic_DNA"/>
</dbReference>
<keyword evidence="3" id="KW-1185">Reference proteome</keyword>
<comment type="caution">
    <text evidence="2">The sequence shown here is derived from an EMBL/GenBank/DDBJ whole genome shotgun (WGS) entry which is preliminary data.</text>
</comment>
<feature type="region of interest" description="Disordered" evidence="1">
    <location>
        <begin position="1"/>
        <end position="20"/>
    </location>
</feature>
<evidence type="ECO:0000313" key="2">
    <source>
        <dbReference type="EMBL" id="KAF8794843.1"/>
    </source>
</evidence>
<feature type="compositionally biased region" description="Polar residues" evidence="1">
    <location>
        <begin position="7"/>
        <end position="20"/>
    </location>
</feature>
<proteinExistence type="predicted"/>
<feature type="region of interest" description="Disordered" evidence="1">
    <location>
        <begin position="46"/>
        <end position="71"/>
    </location>
</feature>